<evidence type="ECO:0000313" key="7">
    <source>
        <dbReference type="EMBL" id="OGG69119.1"/>
    </source>
</evidence>
<keyword evidence="1" id="KW-0479">Metal-binding</keyword>
<reference evidence="7 8" key="1">
    <citation type="journal article" date="2016" name="Nat. Commun.">
        <title>Thousands of microbial genomes shed light on interconnected biogeochemical processes in an aquifer system.</title>
        <authorList>
            <person name="Anantharaman K."/>
            <person name="Brown C.T."/>
            <person name="Hug L.A."/>
            <person name="Sharon I."/>
            <person name="Castelle C.J."/>
            <person name="Probst A.J."/>
            <person name="Thomas B.C."/>
            <person name="Singh A."/>
            <person name="Wilkins M.J."/>
            <person name="Karaoz U."/>
            <person name="Brodie E.L."/>
            <person name="Williams K.H."/>
            <person name="Hubbard S.S."/>
            <person name="Banfield J.F."/>
        </authorList>
    </citation>
    <scope>NUCLEOTIDE SEQUENCE [LARGE SCALE GENOMIC DNA]</scope>
</reference>
<dbReference type="PANTHER" id="PTHR33823">
    <property type="entry name" value="RNA POLYMERASE-BINDING TRANSCRIPTION FACTOR DKSA-RELATED"/>
    <property type="match status" value="1"/>
</dbReference>
<feature type="zinc finger region" description="dksA C4-type" evidence="4">
    <location>
        <begin position="93"/>
        <end position="117"/>
    </location>
</feature>
<proteinExistence type="predicted"/>
<dbReference type="AlphaFoldDB" id="A0A1F6E5Z6"/>
<evidence type="ECO:0000313" key="8">
    <source>
        <dbReference type="Proteomes" id="UP000176689"/>
    </source>
</evidence>
<evidence type="ECO:0000256" key="3">
    <source>
        <dbReference type="ARBA" id="ARBA00022833"/>
    </source>
</evidence>
<accession>A0A1F6E5Z6</accession>
<dbReference type="GO" id="GO:0008270">
    <property type="term" value="F:zinc ion binding"/>
    <property type="evidence" value="ECO:0007669"/>
    <property type="project" value="UniProtKB-KW"/>
</dbReference>
<feature type="region of interest" description="Disordered" evidence="5">
    <location>
        <begin position="20"/>
        <end position="56"/>
    </location>
</feature>
<dbReference type="SUPFAM" id="SSF109635">
    <property type="entry name" value="DnaK suppressor protein DksA, alpha-hairpin domain"/>
    <property type="match status" value="1"/>
</dbReference>
<evidence type="ECO:0000256" key="2">
    <source>
        <dbReference type="ARBA" id="ARBA00022771"/>
    </source>
</evidence>
<dbReference type="Proteomes" id="UP000176689">
    <property type="component" value="Unassembled WGS sequence"/>
</dbReference>
<feature type="compositionally biased region" description="Acidic residues" evidence="5">
    <location>
        <begin position="45"/>
        <end position="56"/>
    </location>
</feature>
<evidence type="ECO:0000259" key="6">
    <source>
        <dbReference type="Pfam" id="PF01258"/>
    </source>
</evidence>
<keyword evidence="2" id="KW-0863">Zinc-finger</keyword>
<dbReference type="SUPFAM" id="SSF57716">
    <property type="entry name" value="Glucocorticoid receptor-like (DNA-binding domain)"/>
    <property type="match status" value="1"/>
</dbReference>
<dbReference type="Pfam" id="PF01258">
    <property type="entry name" value="zf-dskA_traR"/>
    <property type="match status" value="1"/>
</dbReference>
<name>A0A1F6E5Z6_9BACT</name>
<dbReference type="EMBL" id="MFLP01000038">
    <property type="protein sequence ID" value="OGG69119.1"/>
    <property type="molecule type" value="Genomic_DNA"/>
</dbReference>
<dbReference type="Gene3D" id="1.20.120.910">
    <property type="entry name" value="DksA, coiled-coil domain"/>
    <property type="match status" value="1"/>
</dbReference>
<organism evidence="7 8">
    <name type="scientific">Candidatus Kaiserbacteria bacterium RIFCSPHIGHO2_12_FULL_53_13</name>
    <dbReference type="NCBI Taxonomy" id="1798502"/>
    <lineage>
        <taxon>Bacteria</taxon>
        <taxon>Candidatus Kaiseribacteriota</taxon>
    </lineage>
</organism>
<feature type="domain" description="Zinc finger DksA/TraR C4-type" evidence="6">
    <location>
        <begin position="88"/>
        <end position="116"/>
    </location>
</feature>
<keyword evidence="3" id="KW-0862">Zinc</keyword>
<gene>
    <name evidence="7" type="ORF">A3F27_03360</name>
</gene>
<evidence type="ECO:0000256" key="1">
    <source>
        <dbReference type="ARBA" id="ARBA00022723"/>
    </source>
</evidence>
<protein>
    <recommendedName>
        <fullName evidence="6">Zinc finger DksA/TraR C4-type domain-containing protein</fullName>
    </recommendedName>
</protein>
<sequence>MNKNDLNAFRAVLDAERETLEEELASHGRATPETGDWQGTTGGLEGEEPDPNDAADQMEELATNVPLVEELEKRHKEITHALQKMENGSYGACEVCGEAISTERLRANPAAQTCIAHAR</sequence>
<comment type="caution">
    <text evidence="7">The sequence shown here is derived from an EMBL/GenBank/DDBJ whole genome shotgun (WGS) entry which is preliminary data.</text>
</comment>
<evidence type="ECO:0000256" key="5">
    <source>
        <dbReference type="SAM" id="MobiDB-lite"/>
    </source>
</evidence>
<dbReference type="PROSITE" id="PS51128">
    <property type="entry name" value="ZF_DKSA_2"/>
    <property type="match status" value="1"/>
</dbReference>
<dbReference type="InterPro" id="IPR037187">
    <property type="entry name" value="DnaK_N"/>
</dbReference>
<evidence type="ECO:0000256" key="4">
    <source>
        <dbReference type="PROSITE-ProRule" id="PRU00510"/>
    </source>
</evidence>
<dbReference type="InterPro" id="IPR000962">
    <property type="entry name" value="Znf_DskA_TraR"/>
</dbReference>
<dbReference type="PANTHER" id="PTHR33823:SF4">
    <property type="entry name" value="GENERAL STRESS PROTEIN 16O"/>
    <property type="match status" value="1"/>
</dbReference>